<dbReference type="Proteomes" id="UP000255389">
    <property type="component" value="Unassembled WGS sequence"/>
</dbReference>
<dbReference type="AlphaFoldDB" id="A0A378UAH7"/>
<organism evidence="1 2">
    <name type="scientific">Mycolicibacterium fortuitum</name>
    <name type="common">Mycobacterium fortuitum</name>
    <dbReference type="NCBI Taxonomy" id="1766"/>
    <lineage>
        <taxon>Bacteria</taxon>
        <taxon>Bacillati</taxon>
        <taxon>Actinomycetota</taxon>
        <taxon>Actinomycetes</taxon>
        <taxon>Mycobacteriales</taxon>
        <taxon>Mycobacteriaceae</taxon>
        <taxon>Mycolicibacterium</taxon>
    </lineage>
</organism>
<gene>
    <name evidence="1" type="ORF">NCTC1542_01760</name>
</gene>
<evidence type="ECO:0000313" key="2">
    <source>
        <dbReference type="Proteomes" id="UP000255389"/>
    </source>
</evidence>
<sequence length="59" mass="6552">MQRLRGLGIDLLGSRNTALRELVSEIPAPLVAEMLGYSDQVTQKHAAEAGNTWARYVQR</sequence>
<dbReference type="EMBL" id="UGQY01000001">
    <property type="protein sequence ID" value="STZ74210.1"/>
    <property type="molecule type" value="Genomic_DNA"/>
</dbReference>
<protein>
    <submittedName>
        <fullName evidence="1">Site-specific recombinase XerD</fullName>
    </submittedName>
</protein>
<accession>A0A378UAH7</accession>
<name>A0A378UAH7_MYCFO</name>
<reference evidence="1 2" key="1">
    <citation type="submission" date="2018-06" db="EMBL/GenBank/DDBJ databases">
        <authorList>
            <consortium name="Pathogen Informatics"/>
            <person name="Doyle S."/>
        </authorList>
    </citation>
    <scope>NUCLEOTIDE SEQUENCE [LARGE SCALE GENOMIC DNA]</scope>
    <source>
        <strain evidence="1 2">NCTC1542</strain>
    </source>
</reference>
<evidence type="ECO:0000313" key="1">
    <source>
        <dbReference type="EMBL" id="STZ74210.1"/>
    </source>
</evidence>
<proteinExistence type="predicted"/>